<dbReference type="Proteomes" id="UP000074410">
    <property type="component" value="Unassembled WGS sequence"/>
</dbReference>
<evidence type="ECO:0000313" key="3">
    <source>
        <dbReference type="EMBL" id="KTW09497.1"/>
    </source>
</evidence>
<dbReference type="EMBL" id="LDTC01000135">
    <property type="protein sequence ID" value="KTW09497.1"/>
    <property type="molecule type" value="Genomic_DNA"/>
</dbReference>
<sequence>MTPTSGDGMIATMTKDQFPSVPAIRTASSDLDDPVAAIEAVMARLDPPSLTGMMLFCSSRYDLDRVAAAIAERSQWLTVIGCTSSGEIAPQGMVEGTITAIGFPAANFTMRALRFDDLDRFDPVSAQQVVRELVAETADTAQRCGHDRGRAAIFLVDGLSHREEMLTVTVQDALGDIPLIGGSSGDGLDFKQTFVFHDGAFRRDAALLAVLCSRRPMHVFRSQHYAPGGVRMVVTGANPDQRIVTEINAEPAAAEYARLIGVGAHELTPELFALHPPMVRAGGEYYCRSIQSANPDGSLTFYGAIDEGIVLTLGEVRNVLAGLRELFDRLDHQVGGLDSVIGFDCVLNSVALTTQQIRHDVSALFAERRVVGFNTYGEQFHALHVNQSFSGIVIGA</sequence>
<evidence type="ECO:0000259" key="2">
    <source>
        <dbReference type="SMART" id="SM01204"/>
    </source>
</evidence>
<dbReference type="PANTHER" id="PTHR40252">
    <property type="entry name" value="BLR0328 PROTEIN"/>
    <property type="match status" value="1"/>
</dbReference>
<protein>
    <recommendedName>
        <fullName evidence="5">FIST domain containing protein</fullName>
    </recommendedName>
</protein>
<dbReference type="PANTHER" id="PTHR40252:SF2">
    <property type="entry name" value="BLR0328 PROTEIN"/>
    <property type="match status" value="1"/>
</dbReference>
<name>A0A147J575_9SPHN</name>
<dbReference type="AlphaFoldDB" id="A0A147J575"/>
<evidence type="ECO:0008006" key="5">
    <source>
        <dbReference type="Google" id="ProtNLM"/>
    </source>
</evidence>
<organism evidence="3 4">
    <name type="scientific">Sphingomonas sanguinis</name>
    <dbReference type="NCBI Taxonomy" id="33051"/>
    <lineage>
        <taxon>Bacteria</taxon>
        <taxon>Pseudomonadati</taxon>
        <taxon>Pseudomonadota</taxon>
        <taxon>Alphaproteobacteria</taxon>
        <taxon>Sphingomonadales</taxon>
        <taxon>Sphingomonadaceae</taxon>
        <taxon>Sphingomonas</taxon>
    </lineage>
</organism>
<evidence type="ECO:0000313" key="4">
    <source>
        <dbReference type="Proteomes" id="UP000074410"/>
    </source>
</evidence>
<dbReference type="Pfam" id="PF08495">
    <property type="entry name" value="FIST"/>
    <property type="match status" value="1"/>
</dbReference>
<feature type="domain" description="FIST" evidence="1">
    <location>
        <begin position="48"/>
        <end position="251"/>
    </location>
</feature>
<dbReference type="SMART" id="SM00897">
    <property type="entry name" value="FIST"/>
    <property type="match status" value="1"/>
</dbReference>
<dbReference type="InterPro" id="IPR019494">
    <property type="entry name" value="FIST_C"/>
</dbReference>
<feature type="domain" description="FIST C-domain" evidence="2">
    <location>
        <begin position="252"/>
        <end position="382"/>
    </location>
</feature>
<reference evidence="3 4" key="1">
    <citation type="journal article" date="2016" name="Front. Microbiol.">
        <title>Genomic Resource of Rice Seed Associated Bacteria.</title>
        <authorList>
            <person name="Midha S."/>
            <person name="Bansal K."/>
            <person name="Sharma S."/>
            <person name="Kumar N."/>
            <person name="Patil P.P."/>
            <person name="Chaudhry V."/>
            <person name="Patil P.B."/>
        </authorList>
    </citation>
    <scope>NUCLEOTIDE SEQUENCE [LARGE SCALE GENOMIC DNA]</scope>
    <source>
        <strain evidence="3 4">NS258</strain>
    </source>
</reference>
<dbReference type="SMART" id="SM01204">
    <property type="entry name" value="FIST_C"/>
    <property type="match status" value="1"/>
</dbReference>
<proteinExistence type="predicted"/>
<dbReference type="InterPro" id="IPR013702">
    <property type="entry name" value="FIST_domain_N"/>
</dbReference>
<gene>
    <name evidence="3" type="ORF">NS258_15385</name>
</gene>
<dbReference type="Pfam" id="PF10442">
    <property type="entry name" value="FIST_C"/>
    <property type="match status" value="1"/>
</dbReference>
<comment type="caution">
    <text evidence="3">The sequence shown here is derived from an EMBL/GenBank/DDBJ whole genome shotgun (WGS) entry which is preliminary data.</text>
</comment>
<dbReference type="PATRIC" id="fig|33051.5.peg.646"/>
<evidence type="ECO:0000259" key="1">
    <source>
        <dbReference type="SMART" id="SM00897"/>
    </source>
</evidence>
<accession>A0A147J575</accession>